<sequence length="148" mass="15429">MRTFLSDRRGQVMVAVAAAILVVAGGLWWTKTISFTETAVVQFSSNRTGLYDGSPRDAYIGEREASNGMSVPAEKLAQILGGSASDYESDLTITDADVPGLAVTARGRTPSAARALATDAAEALCSMFEEANAMTSGGFTFTVVPPGN</sequence>
<keyword evidence="1" id="KW-0472">Membrane</keyword>
<accession>A0AAX3V559</accession>
<proteinExistence type="predicted"/>
<reference evidence="2" key="1">
    <citation type="submission" date="2023-08" db="EMBL/GenBank/DDBJ databases">
        <title>Isolation and Characterization of Rhodococcus erythropolis MGMM8.</title>
        <authorList>
            <person name="Diabankana R.G.C."/>
            <person name="Afordoanyi D.M."/>
            <person name="Validov S.Z."/>
        </authorList>
    </citation>
    <scope>NUCLEOTIDE SEQUENCE</scope>
    <source>
        <strain evidence="2">MGMM8</strain>
    </source>
</reference>
<dbReference type="RefSeq" id="WP_020970971.1">
    <property type="nucleotide sequence ID" value="NZ_CP011295.1"/>
</dbReference>
<keyword evidence="1" id="KW-0812">Transmembrane</keyword>
<name>A0AAX3V559_RHOER</name>
<evidence type="ECO:0000313" key="3">
    <source>
        <dbReference type="Proteomes" id="UP001230933"/>
    </source>
</evidence>
<feature type="transmembrane region" description="Helical" evidence="1">
    <location>
        <begin position="12"/>
        <end position="29"/>
    </location>
</feature>
<keyword evidence="1" id="KW-1133">Transmembrane helix</keyword>
<dbReference type="EMBL" id="CP124545">
    <property type="protein sequence ID" value="WGV48962.2"/>
    <property type="molecule type" value="Genomic_DNA"/>
</dbReference>
<protein>
    <submittedName>
        <fullName evidence="2">Uncharacterized protein</fullName>
    </submittedName>
</protein>
<evidence type="ECO:0000313" key="2">
    <source>
        <dbReference type="EMBL" id="WGV48962.2"/>
    </source>
</evidence>
<organism evidence="2 3">
    <name type="scientific">Rhodococcus erythropolis</name>
    <name type="common">Arthrobacter picolinophilus</name>
    <dbReference type="NCBI Taxonomy" id="1833"/>
    <lineage>
        <taxon>Bacteria</taxon>
        <taxon>Bacillati</taxon>
        <taxon>Actinomycetota</taxon>
        <taxon>Actinomycetes</taxon>
        <taxon>Mycobacteriales</taxon>
        <taxon>Nocardiaceae</taxon>
        <taxon>Rhodococcus</taxon>
        <taxon>Rhodococcus erythropolis group</taxon>
    </lineage>
</organism>
<gene>
    <name evidence="2" type="ORF">QIE55_26095</name>
</gene>
<dbReference type="Proteomes" id="UP001230933">
    <property type="component" value="Chromosome"/>
</dbReference>
<evidence type="ECO:0000256" key="1">
    <source>
        <dbReference type="SAM" id="Phobius"/>
    </source>
</evidence>
<dbReference type="AlphaFoldDB" id="A0AAX3V559"/>